<evidence type="ECO:0000256" key="1">
    <source>
        <dbReference type="ARBA" id="ARBA00022691"/>
    </source>
</evidence>
<dbReference type="HOGENOM" id="CLU_1080107_0_0_2"/>
<name>F2L2H7_THEU7</name>
<dbReference type="KEGG" id="tuz:TUZN_1557"/>
<dbReference type="STRING" id="999630.TUZN_1557"/>
<dbReference type="GO" id="GO:0003824">
    <property type="term" value="F:catalytic activity"/>
    <property type="evidence" value="ECO:0007669"/>
    <property type="project" value="InterPro"/>
</dbReference>
<dbReference type="PROSITE" id="PS51918">
    <property type="entry name" value="RADICAL_SAM"/>
    <property type="match status" value="1"/>
</dbReference>
<dbReference type="InterPro" id="IPR058240">
    <property type="entry name" value="rSAM_sf"/>
</dbReference>
<dbReference type="SUPFAM" id="SSF102114">
    <property type="entry name" value="Radical SAM enzymes"/>
    <property type="match status" value="1"/>
</dbReference>
<gene>
    <name evidence="6" type="ordered locus">TUZN_1557</name>
</gene>
<keyword evidence="4" id="KW-0411">Iron-sulfur</keyword>
<proteinExistence type="predicted"/>
<evidence type="ECO:0000256" key="4">
    <source>
        <dbReference type="ARBA" id="ARBA00023014"/>
    </source>
</evidence>
<sequence>MIDPEVLTRLVLKYSVREEGGAVLRRYFRFRADRWYGGIATADVVGCNLRCGMCWAWRNSSFRLDVGDFMRPDVVARRLAEMARSRGIAQLRISGGEPTIAPRHLLAVLKSVPESYTFIVETNGILIDRGLARELAGFPNVVVRVSIKGATPEEFGAITMSPPHYFYRQLDALRNLVEAGMAPCRDVYAAAMIGFSTDDGVRRLKEALSGIHEALAECLDEELVILYPHVVKLMRARGLRPLRAVAPSGVPQSMI</sequence>
<dbReference type="InterPro" id="IPR050377">
    <property type="entry name" value="Radical_SAM_PqqE_MftC-like"/>
</dbReference>
<accession>F2L2H7</accession>
<dbReference type="InterPro" id="IPR007197">
    <property type="entry name" value="rSAM"/>
</dbReference>
<dbReference type="CDD" id="cd01335">
    <property type="entry name" value="Radical_SAM"/>
    <property type="match status" value="1"/>
</dbReference>
<dbReference type="Pfam" id="PF04055">
    <property type="entry name" value="Radical_SAM"/>
    <property type="match status" value="1"/>
</dbReference>
<dbReference type="RefSeq" id="WP_013680360.1">
    <property type="nucleotide sequence ID" value="NC_015315.1"/>
</dbReference>
<evidence type="ECO:0000256" key="2">
    <source>
        <dbReference type="ARBA" id="ARBA00022723"/>
    </source>
</evidence>
<dbReference type="InterPro" id="IPR013785">
    <property type="entry name" value="Aldolase_TIM"/>
</dbReference>
<keyword evidence="1" id="KW-0949">S-adenosyl-L-methionine</keyword>
<evidence type="ECO:0000256" key="3">
    <source>
        <dbReference type="ARBA" id="ARBA00023004"/>
    </source>
</evidence>
<dbReference type="InterPro" id="IPR016771">
    <property type="entry name" value="Fe-S_OxRdtase_rSAM_TM0948_prd"/>
</dbReference>
<dbReference type="PANTHER" id="PTHR11228">
    <property type="entry name" value="RADICAL SAM DOMAIN PROTEIN"/>
    <property type="match status" value="1"/>
</dbReference>
<keyword evidence="2" id="KW-0479">Metal-binding</keyword>
<reference key="2">
    <citation type="submission" date="2011-03" db="EMBL/GenBank/DDBJ databases">
        <title>Complete genome sequence of the thermoacidophilic crenarchaeon Thermoproteus uzoniensis 768-20.</title>
        <authorList>
            <person name="Mardanov A.V."/>
            <person name="Gumerov V.M."/>
            <person name="Beletsky A.V."/>
            <person name="Prokofeva M.I."/>
            <person name="Bonch-Osmolovskaya E.A."/>
            <person name="Ravin N.V."/>
            <person name="Skryabin K.G."/>
        </authorList>
    </citation>
    <scope>NUCLEOTIDE SEQUENCE</scope>
    <source>
        <strain>768-20</strain>
    </source>
</reference>
<dbReference type="PIRSF" id="PIRSF020275">
    <property type="entry name" value="RadSAM_TM0948_prd"/>
    <property type="match status" value="1"/>
</dbReference>
<organism evidence="6 7">
    <name type="scientific">Thermoproteus uzoniensis (strain 768-20)</name>
    <dbReference type="NCBI Taxonomy" id="999630"/>
    <lineage>
        <taxon>Archaea</taxon>
        <taxon>Thermoproteota</taxon>
        <taxon>Thermoprotei</taxon>
        <taxon>Thermoproteales</taxon>
        <taxon>Thermoproteaceae</taxon>
        <taxon>Thermoproteus</taxon>
    </lineage>
</organism>
<dbReference type="EMBL" id="CP002590">
    <property type="protein sequence ID" value="AEA13025.1"/>
    <property type="molecule type" value="Genomic_DNA"/>
</dbReference>
<dbReference type="SFLD" id="SFLDS00029">
    <property type="entry name" value="Radical_SAM"/>
    <property type="match status" value="1"/>
</dbReference>
<dbReference type="eggNOG" id="arCOG05120">
    <property type="taxonomic scope" value="Archaea"/>
</dbReference>
<evidence type="ECO:0000259" key="5">
    <source>
        <dbReference type="PROSITE" id="PS51918"/>
    </source>
</evidence>
<reference evidence="6 7" key="1">
    <citation type="journal article" date="2011" name="J. Bacteriol.">
        <title>Complete genome sequence of the thermoacidophilic crenarchaeon Thermoproteus uzoniensis 768-20.</title>
        <authorList>
            <person name="Mardanov A.V."/>
            <person name="Gumerov V.M."/>
            <person name="Beletsky A.V."/>
            <person name="Prokofeva M.I."/>
            <person name="Bonch-Osmolovskaya E.A."/>
            <person name="Ravin N.V."/>
            <person name="Skryabin K.G."/>
        </authorList>
    </citation>
    <scope>NUCLEOTIDE SEQUENCE [LARGE SCALE GENOMIC DNA]</scope>
    <source>
        <strain evidence="6 7">768-20</strain>
    </source>
</reference>
<dbReference type="Proteomes" id="UP000008138">
    <property type="component" value="Chromosome"/>
</dbReference>
<dbReference type="OrthoDB" id="5620at2157"/>
<dbReference type="SFLD" id="SFLDG01067">
    <property type="entry name" value="SPASM/twitch_domain_containing"/>
    <property type="match status" value="1"/>
</dbReference>
<keyword evidence="7" id="KW-1185">Reference proteome</keyword>
<dbReference type="PANTHER" id="PTHR11228:SF34">
    <property type="entry name" value="TUNGSTEN-CONTAINING ALDEHYDE FERREDOXIN OXIDOREDUCTASE COFACTOR MODIFYING PROTEIN"/>
    <property type="match status" value="1"/>
</dbReference>
<dbReference type="AlphaFoldDB" id="F2L2H7"/>
<evidence type="ECO:0000313" key="7">
    <source>
        <dbReference type="Proteomes" id="UP000008138"/>
    </source>
</evidence>
<dbReference type="GeneID" id="10361078"/>
<keyword evidence="3" id="KW-0408">Iron</keyword>
<dbReference type="GO" id="GO:0051536">
    <property type="term" value="F:iron-sulfur cluster binding"/>
    <property type="evidence" value="ECO:0007669"/>
    <property type="project" value="UniProtKB-KW"/>
</dbReference>
<feature type="domain" description="Radical SAM core" evidence="5">
    <location>
        <begin position="31"/>
        <end position="251"/>
    </location>
</feature>
<dbReference type="Gene3D" id="3.20.20.70">
    <property type="entry name" value="Aldolase class I"/>
    <property type="match status" value="1"/>
</dbReference>
<evidence type="ECO:0000313" key="6">
    <source>
        <dbReference type="EMBL" id="AEA13025.1"/>
    </source>
</evidence>
<protein>
    <submittedName>
        <fullName evidence="6">Molybdenum cofactor biosynthesis protein (MoaA)</fullName>
    </submittedName>
</protein>
<dbReference type="GO" id="GO:0046872">
    <property type="term" value="F:metal ion binding"/>
    <property type="evidence" value="ECO:0007669"/>
    <property type="project" value="UniProtKB-KW"/>
</dbReference>